<keyword evidence="3" id="KW-1185">Reference proteome</keyword>
<dbReference type="OrthoDB" id="9903088at2"/>
<protein>
    <recommendedName>
        <fullName evidence="4">V-type proton ATPase subunit E</fullName>
    </recommendedName>
</protein>
<feature type="coiled-coil region" evidence="1">
    <location>
        <begin position="7"/>
        <end position="38"/>
    </location>
</feature>
<accession>A0A0X1KTM0</accession>
<sequence length="188" mass="22226">MSLQRILERLEREKVERIKQIEEEYEKKFQELAKVEREKFNSWKEEQLKKMEQTIADEEYAILSKERLFFKNELTKIENEVLEQVKQKLIDAVLNLPNDAYTHIWEKLVERENLSEARITLAKGESKLDIEKLSRKYNLSVAEQKIEAKGGFVAEKERFVIDLTLDTLVNETVENNLSQIAKILRGEA</sequence>
<dbReference type="RefSeq" id="WP_031504007.1">
    <property type="nucleotide sequence ID" value="NC_022795.1"/>
</dbReference>
<evidence type="ECO:0000313" key="2">
    <source>
        <dbReference type="EMBL" id="AJC74668.1"/>
    </source>
</evidence>
<dbReference type="Proteomes" id="UP000077469">
    <property type="component" value="Chromosome"/>
</dbReference>
<dbReference type="Gene3D" id="3.30.2320.30">
    <property type="entry name" value="ATP synthase, E subunit, C-terminal"/>
    <property type="match status" value="1"/>
</dbReference>
<dbReference type="STRING" id="1123384.AJ81_03175"/>
<dbReference type="InterPro" id="IPR038495">
    <property type="entry name" value="ATPase_E_C"/>
</dbReference>
<dbReference type="EMBL" id="CP007141">
    <property type="protein sequence ID" value="AJC74668.1"/>
    <property type="molecule type" value="Genomic_DNA"/>
</dbReference>
<organism evidence="2 3">
    <name type="scientific">Pseudothermotoga hypogea DSM 11164 = NBRC 106472</name>
    <dbReference type="NCBI Taxonomy" id="1123384"/>
    <lineage>
        <taxon>Bacteria</taxon>
        <taxon>Thermotogati</taxon>
        <taxon>Thermotogota</taxon>
        <taxon>Thermotogae</taxon>
        <taxon>Thermotogales</taxon>
        <taxon>Thermotogaceae</taxon>
        <taxon>Pseudothermotoga</taxon>
    </lineage>
</organism>
<keyword evidence="1" id="KW-0175">Coiled coil</keyword>
<dbReference type="PATRIC" id="fig|1123384.7.peg.623"/>
<name>A0A0X1KTM0_9THEM</name>
<dbReference type="PaxDb" id="1123384-AJ81_03175"/>
<gene>
    <name evidence="2" type="ORF">AJ81_03175</name>
</gene>
<dbReference type="SUPFAM" id="SSF160527">
    <property type="entry name" value="V-type ATPase subunit E-like"/>
    <property type="match status" value="1"/>
</dbReference>
<evidence type="ECO:0008006" key="4">
    <source>
        <dbReference type="Google" id="ProtNLM"/>
    </source>
</evidence>
<dbReference type="AlphaFoldDB" id="A0A0X1KTM0"/>
<evidence type="ECO:0000256" key="1">
    <source>
        <dbReference type="SAM" id="Coils"/>
    </source>
</evidence>
<proteinExistence type="predicted"/>
<evidence type="ECO:0000313" key="3">
    <source>
        <dbReference type="Proteomes" id="UP000077469"/>
    </source>
</evidence>
<dbReference type="KEGG" id="phy:AJ81_03175"/>
<reference evidence="2 3" key="1">
    <citation type="submission" date="2014-01" db="EMBL/GenBank/DDBJ databases">
        <title>Genome sequencing of Thermotog hypogea.</title>
        <authorList>
            <person name="Zhang X."/>
            <person name="Alvare G."/>
            <person name="Fristensky B."/>
            <person name="Chen L."/>
            <person name="Suen T."/>
            <person name="Chen Q."/>
            <person name="Ma K."/>
        </authorList>
    </citation>
    <scope>NUCLEOTIDE SEQUENCE [LARGE SCALE GENOMIC DNA]</scope>
    <source>
        <strain evidence="2 3">DSM 11164</strain>
    </source>
</reference>